<sequence>MNQIKTFTFILALLITSTPFAAGQPAKNYIYFPNRGADGSNIRADKFLSDSRFSGAQIVYTWRNLEPVKGQYDFSAIKQDLTYLSSIDKKLWIQLQEKSFQPNLKNVPDYLLLDPIYKGGVLKQSMLSAPERDPNKPETDDEYGWSAKMWEKPVRDRFQKLIAALGKELDGKIEGINLSESSIEIGVERPDGTTVFPSDFDPKVYVDAINSNMQALSRAFKKSTPMVYLNFLPGEWLPWQDKGYLRSLFAEAKNLKMGVGGPDLMPYRKSHMAQTYGFFKAYPDTLVKGMAVQDGNLRQINPKTGKKNTVADIIDFSRNYLGLDYIFWVEYEPYFTNEVMQQLPH</sequence>
<feature type="signal peptide" evidence="1">
    <location>
        <begin position="1"/>
        <end position="21"/>
    </location>
</feature>
<keyword evidence="1" id="KW-0732">Signal</keyword>
<dbReference type="SUPFAM" id="SSF51445">
    <property type="entry name" value="(Trans)glycosidases"/>
    <property type="match status" value="1"/>
</dbReference>
<accession>A0A1N7UFQ5</accession>
<evidence type="ECO:0000313" key="3">
    <source>
        <dbReference type="Proteomes" id="UP000027308"/>
    </source>
</evidence>
<proteinExistence type="predicted"/>
<evidence type="ECO:0000313" key="2">
    <source>
        <dbReference type="EMBL" id="AIB38784.1"/>
    </source>
</evidence>
<dbReference type="Proteomes" id="UP000027308">
    <property type="component" value="Chromosome"/>
</dbReference>
<name>A0A1N7UFQ5_9PSED</name>
<dbReference type="RefSeq" id="WP_038453892.1">
    <property type="nucleotide sequence ID" value="NZ_CP007637.1"/>
</dbReference>
<protein>
    <recommendedName>
        <fullName evidence="4">Glycoside hydrolase</fullName>
    </recommendedName>
</protein>
<evidence type="ECO:0000256" key="1">
    <source>
        <dbReference type="SAM" id="SignalP"/>
    </source>
</evidence>
<dbReference type="EMBL" id="CP007637">
    <property type="protein sequence ID" value="AIB38784.1"/>
    <property type="molecule type" value="Genomic_DNA"/>
</dbReference>
<gene>
    <name evidence="2" type="ORF">PS417_25035</name>
</gene>
<feature type="chain" id="PRO_5009944915" description="Glycoside hydrolase" evidence="1">
    <location>
        <begin position="22"/>
        <end position="345"/>
    </location>
</feature>
<dbReference type="eggNOG" id="ENOG502Z7W9">
    <property type="taxonomic scope" value="Bacteria"/>
</dbReference>
<organism evidence="2 3">
    <name type="scientific">Pseudomonas simiae</name>
    <dbReference type="NCBI Taxonomy" id="321846"/>
    <lineage>
        <taxon>Bacteria</taxon>
        <taxon>Pseudomonadati</taxon>
        <taxon>Pseudomonadota</taxon>
        <taxon>Gammaproteobacteria</taxon>
        <taxon>Pseudomonadales</taxon>
        <taxon>Pseudomonadaceae</taxon>
        <taxon>Pseudomonas</taxon>
    </lineage>
</organism>
<dbReference type="InterPro" id="IPR017853">
    <property type="entry name" value="GH"/>
</dbReference>
<evidence type="ECO:0008006" key="4">
    <source>
        <dbReference type="Google" id="ProtNLM"/>
    </source>
</evidence>
<dbReference type="AlphaFoldDB" id="A0A1N7UFQ5"/>
<reference evidence="2 3" key="1">
    <citation type="submission" date="2014-05" db="EMBL/GenBank/DDBJ databases">
        <title>Pseudomonas simiae WCS417.</title>
        <authorList>
            <person name="Berendsen R.L."/>
        </authorList>
    </citation>
    <scope>NUCLEOTIDE SEQUENCE [LARGE SCALE GENOMIC DNA]</scope>
    <source>
        <strain evidence="2 3">WCS417</strain>
    </source>
</reference>